<dbReference type="PANTHER" id="PTHR22604:SF115">
    <property type="entry name" value="DIHYDRODIOL DEHYDROGENASE, PUTATIVE (AFU_ORTHOLOGUE AFUA_1G07520)-RELATED"/>
    <property type="match status" value="1"/>
</dbReference>
<dbReference type="GO" id="GO:0000166">
    <property type="term" value="F:nucleotide binding"/>
    <property type="evidence" value="ECO:0007669"/>
    <property type="project" value="InterPro"/>
</dbReference>
<dbReference type="Gene3D" id="3.40.50.720">
    <property type="entry name" value="NAD(P)-binding Rossmann-like Domain"/>
    <property type="match status" value="1"/>
</dbReference>
<sequence length="393" mass="42862">MATESFTLRWGILATGFIAEMFTRDLLTNTASREVTDVTHKLVAVASSKEAQKASDFIKKVDGPAEAKAYGSYAELVNDPDVDIIYVATPHSHHFQNTMLALHAGKHVLCEKALTVTADQARRLVETAREKNLFLMEAVWTRHQPLSKKVRELVAAGEIGPVSRVFADISFNNLAGEDGKLYHADSSRSVNLDLAGGALLDLGVYALTWVFQVLYHIQPEADKEKPEVVAALNKYHTGSDDSTAIILRFPKHNTLAVATTSMRTATDPSDKGLVPAVRIQGAKGEIQVGNPAFRPDDYRIIRKDGGGEVETVKYSPPVDDARGGWGQGFYWQADEAARCIRDGKIESSVMPLDESIAIMEVVDAALQQGGVAYPDHITSTEYDPQNPLNTGKA</sequence>
<dbReference type="Pfam" id="PF22725">
    <property type="entry name" value="GFO_IDH_MocA_C3"/>
    <property type="match status" value="1"/>
</dbReference>
<dbReference type="STRING" id="1314773.A0A3N2Q0J1"/>
<dbReference type="EC" id="1.1.1.179" evidence="3"/>
<dbReference type="EMBL" id="ML119052">
    <property type="protein sequence ID" value="ROT40281.1"/>
    <property type="molecule type" value="Genomic_DNA"/>
</dbReference>
<dbReference type="InterPro" id="IPR050984">
    <property type="entry name" value="Gfo/Idh/MocA_domain"/>
</dbReference>
<reference evidence="8 9" key="1">
    <citation type="journal article" date="2018" name="Mol. Ecol.">
        <title>The obligate alkalophilic soda-lake fungus Sodiomyces alkalinus has shifted to a protein diet.</title>
        <authorList>
            <person name="Grum-Grzhimaylo A.A."/>
            <person name="Falkoski D.L."/>
            <person name="van den Heuvel J."/>
            <person name="Valero-Jimenez C.A."/>
            <person name="Min B."/>
            <person name="Choi I.G."/>
            <person name="Lipzen A."/>
            <person name="Daum C.G."/>
            <person name="Aanen D.K."/>
            <person name="Tsang A."/>
            <person name="Henrissat B."/>
            <person name="Bilanenko E.N."/>
            <person name="de Vries R.P."/>
            <person name="van Kan J.A.L."/>
            <person name="Grigoriev I.V."/>
            <person name="Debets A.J.M."/>
        </authorList>
    </citation>
    <scope>NUCLEOTIDE SEQUENCE [LARGE SCALE GENOMIC DNA]</scope>
    <source>
        <strain evidence="8 9">F11</strain>
    </source>
</reference>
<dbReference type="RefSeq" id="XP_028468087.1">
    <property type="nucleotide sequence ID" value="XM_028613892.1"/>
</dbReference>
<evidence type="ECO:0000313" key="9">
    <source>
        <dbReference type="Proteomes" id="UP000272025"/>
    </source>
</evidence>
<evidence type="ECO:0000256" key="5">
    <source>
        <dbReference type="ARBA" id="ARBA00049233"/>
    </source>
</evidence>
<dbReference type="GeneID" id="39582370"/>
<dbReference type="PANTHER" id="PTHR22604">
    <property type="entry name" value="OXIDOREDUCTASES"/>
    <property type="match status" value="1"/>
</dbReference>
<dbReference type="OrthoDB" id="2129491at2759"/>
<gene>
    <name evidence="8" type="ORF">SODALDRAFT_356246</name>
</gene>
<organism evidence="8 9">
    <name type="scientific">Sodiomyces alkalinus (strain CBS 110278 / VKM F-3762 / F11)</name>
    <name type="common">Alkaliphilic filamentous fungus</name>
    <dbReference type="NCBI Taxonomy" id="1314773"/>
    <lineage>
        <taxon>Eukaryota</taxon>
        <taxon>Fungi</taxon>
        <taxon>Dikarya</taxon>
        <taxon>Ascomycota</taxon>
        <taxon>Pezizomycotina</taxon>
        <taxon>Sordariomycetes</taxon>
        <taxon>Hypocreomycetidae</taxon>
        <taxon>Glomerellales</taxon>
        <taxon>Plectosphaerellaceae</taxon>
        <taxon>Sodiomyces</taxon>
    </lineage>
</organism>
<dbReference type="SUPFAM" id="SSF55347">
    <property type="entry name" value="Glyceraldehyde-3-phosphate dehydrogenase-like, C-terminal domain"/>
    <property type="match status" value="1"/>
</dbReference>
<feature type="domain" description="GFO/IDH/MocA-like oxidoreductase" evidence="7">
    <location>
        <begin position="148"/>
        <end position="286"/>
    </location>
</feature>
<dbReference type="SUPFAM" id="SSF51735">
    <property type="entry name" value="NAD(P)-binding Rossmann-fold domains"/>
    <property type="match status" value="1"/>
</dbReference>
<dbReference type="InterPro" id="IPR036291">
    <property type="entry name" value="NAD(P)-bd_dom_sf"/>
</dbReference>
<comment type="similarity">
    <text evidence="1">Belongs to the Gfo/Idh/MocA family.</text>
</comment>
<feature type="domain" description="Gfo/Idh/MocA-like oxidoreductase N-terminal" evidence="6">
    <location>
        <begin position="9"/>
        <end position="136"/>
    </location>
</feature>
<evidence type="ECO:0000256" key="4">
    <source>
        <dbReference type="ARBA" id="ARBA00042988"/>
    </source>
</evidence>
<accession>A0A3N2Q0J1</accession>
<dbReference type="GO" id="GO:0047837">
    <property type="term" value="F:D-xylose 1-dehydrogenase (NADP+) activity"/>
    <property type="evidence" value="ECO:0007669"/>
    <property type="project" value="UniProtKB-EC"/>
</dbReference>
<dbReference type="InterPro" id="IPR055170">
    <property type="entry name" value="GFO_IDH_MocA-like_dom"/>
</dbReference>
<evidence type="ECO:0000259" key="7">
    <source>
        <dbReference type="Pfam" id="PF22725"/>
    </source>
</evidence>
<dbReference type="AlphaFoldDB" id="A0A3N2Q0J1"/>
<dbReference type="Proteomes" id="UP000272025">
    <property type="component" value="Unassembled WGS sequence"/>
</dbReference>
<name>A0A3N2Q0J1_SODAK</name>
<comment type="catalytic activity">
    <reaction evidence="5">
        <text>D-xylose + NADP(+) = D-xylono-1,5-lactone + NADPH + H(+)</text>
        <dbReference type="Rhea" id="RHEA:22000"/>
        <dbReference type="ChEBI" id="CHEBI:15378"/>
        <dbReference type="ChEBI" id="CHEBI:15867"/>
        <dbReference type="ChEBI" id="CHEBI:53455"/>
        <dbReference type="ChEBI" id="CHEBI:57783"/>
        <dbReference type="ChEBI" id="CHEBI:58349"/>
        <dbReference type="EC" id="1.1.1.179"/>
    </reaction>
</comment>
<dbReference type="Pfam" id="PF01408">
    <property type="entry name" value="GFO_IDH_MocA"/>
    <property type="match status" value="1"/>
</dbReference>
<proteinExistence type="inferred from homology"/>
<evidence type="ECO:0000256" key="3">
    <source>
        <dbReference type="ARBA" id="ARBA00038984"/>
    </source>
</evidence>
<keyword evidence="2" id="KW-0560">Oxidoreductase</keyword>
<keyword evidence="9" id="KW-1185">Reference proteome</keyword>
<dbReference type="InterPro" id="IPR000683">
    <property type="entry name" value="Gfo/Idh/MocA-like_OxRdtase_N"/>
</dbReference>
<evidence type="ECO:0000256" key="2">
    <source>
        <dbReference type="ARBA" id="ARBA00023002"/>
    </source>
</evidence>
<dbReference type="Gene3D" id="3.30.360.10">
    <property type="entry name" value="Dihydrodipicolinate Reductase, domain 2"/>
    <property type="match status" value="1"/>
</dbReference>
<evidence type="ECO:0000259" key="6">
    <source>
        <dbReference type="Pfam" id="PF01408"/>
    </source>
</evidence>
<evidence type="ECO:0000256" key="1">
    <source>
        <dbReference type="ARBA" id="ARBA00010928"/>
    </source>
</evidence>
<protein>
    <recommendedName>
        <fullName evidence="3">D-xylose 1-dehydrogenase (NADP(+), D-xylono-1,5-lactone-forming)</fullName>
        <ecNumber evidence="3">1.1.1.179</ecNumber>
    </recommendedName>
    <alternativeName>
        <fullName evidence="4">D-xylose-NADP dehydrogenase</fullName>
    </alternativeName>
</protein>
<evidence type="ECO:0000313" key="8">
    <source>
        <dbReference type="EMBL" id="ROT40281.1"/>
    </source>
</evidence>